<evidence type="ECO:0000313" key="1">
    <source>
        <dbReference type="EMBL" id="GAA4842042.1"/>
    </source>
</evidence>
<keyword evidence="2" id="KW-1185">Reference proteome</keyword>
<organism evidence="1 2">
    <name type="scientific">Algivirga pacifica</name>
    <dbReference type="NCBI Taxonomy" id="1162670"/>
    <lineage>
        <taxon>Bacteria</taxon>
        <taxon>Pseudomonadati</taxon>
        <taxon>Bacteroidota</taxon>
        <taxon>Cytophagia</taxon>
        <taxon>Cytophagales</taxon>
        <taxon>Flammeovirgaceae</taxon>
        <taxon>Algivirga</taxon>
    </lineage>
</organism>
<evidence type="ECO:0000313" key="2">
    <source>
        <dbReference type="Proteomes" id="UP001500298"/>
    </source>
</evidence>
<comment type="caution">
    <text evidence="1">The sequence shown here is derived from an EMBL/GenBank/DDBJ whole genome shotgun (WGS) entry which is preliminary data.</text>
</comment>
<dbReference type="EMBL" id="BAABJX010000044">
    <property type="protein sequence ID" value="GAA4842042.1"/>
    <property type="molecule type" value="Genomic_DNA"/>
</dbReference>
<reference evidence="2" key="1">
    <citation type="journal article" date="2019" name="Int. J. Syst. Evol. Microbiol.">
        <title>The Global Catalogue of Microorganisms (GCM) 10K type strain sequencing project: providing services to taxonomists for standard genome sequencing and annotation.</title>
        <authorList>
            <consortium name="The Broad Institute Genomics Platform"/>
            <consortium name="The Broad Institute Genome Sequencing Center for Infectious Disease"/>
            <person name="Wu L."/>
            <person name="Ma J."/>
        </authorList>
    </citation>
    <scope>NUCLEOTIDE SEQUENCE [LARGE SCALE GENOMIC DNA]</scope>
    <source>
        <strain evidence="2">JCM 18326</strain>
    </source>
</reference>
<sequence>MITLKKGEEIIYQNIENDGPYTLFGNKGGDYYGKGNLLKDGSYTITVIAYAEPNGEGDILCEQSITFNYTNIPLQAIFHLEDQNAGIAIELVDGAYVRYYEDNCLFSYIDFTQDGQPFEPASVLITFSGPGLEFEQMENDPLFTSFGNDANGIDCEKLQEGTYTITVAAYSSYSLNGNLLGTFSITFHFVRDIPMPDIEGDYLIYDDEFRHRAQARELFNYLDYPEIEEGEEYAIIFRSKVKGSSYELYNCDNLIPYPLQEIRQEGDYYYYTLYEGPLRKPTDCFNFEVRLYEDEQKLIPAGKNGFSIYAEISETDRFLPLRLYNNDGDIVNTYQAQREETTPRITMENIEGNQLFLEPAGSYSNARISVKRIINDAAQQEEVVFETTTTAVNTLDLLPIIAEYYDNGWINTFMIDLTTYDGELTEEHMLDQTTYQFNLHLTSKEYYNRRELLGVRIYPNPSNGTFNLDFIKEVGEFTIYTPLGQKIYESKAFNQKLDLFQTGFYILRYDDYKGAVSADIIIIR</sequence>
<gene>
    <name evidence="1" type="ORF">GCM10023331_28770</name>
</gene>
<accession>A0ABP9DE18</accession>
<name>A0ABP9DE18_9BACT</name>
<evidence type="ECO:0008006" key="3">
    <source>
        <dbReference type="Google" id="ProtNLM"/>
    </source>
</evidence>
<protein>
    <recommendedName>
        <fullName evidence="3">Secretion system C-terminal sorting domain-containing protein</fullName>
    </recommendedName>
</protein>
<dbReference type="Proteomes" id="UP001500298">
    <property type="component" value="Unassembled WGS sequence"/>
</dbReference>
<proteinExistence type="predicted"/>